<dbReference type="EMBL" id="JADFTS010000004">
    <property type="protein sequence ID" value="KAF9611558.1"/>
    <property type="molecule type" value="Genomic_DNA"/>
</dbReference>
<dbReference type="AlphaFoldDB" id="A0A835LX59"/>
<evidence type="ECO:0000256" key="1">
    <source>
        <dbReference type="SAM" id="MobiDB-lite"/>
    </source>
</evidence>
<comment type="caution">
    <text evidence="2">The sequence shown here is derived from an EMBL/GenBank/DDBJ whole genome shotgun (WGS) entry which is preliminary data.</text>
</comment>
<feature type="compositionally biased region" description="Basic and acidic residues" evidence="1">
    <location>
        <begin position="129"/>
        <end position="173"/>
    </location>
</feature>
<reference evidence="2 3" key="1">
    <citation type="submission" date="2020-10" db="EMBL/GenBank/DDBJ databases">
        <title>The Coptis chinensis genome and diversification of protoberbering-type alkaloids.</title>
        <authorList>
            <person name="Wang B."/>
            <person name="Shu S."/>
            <person name="Song C."/>
            <person name="Liu Y."/>
        </authorList>
    </citation>
    <scope>NUCLEOTIDE SEQUENCE [LARGE SCALE GENOMIC DNA]</scope>
    <source>
        <strain evidence="2">HL-2020</strain>
        <tissue evidence="2">Leaf</tissue>
    </source>
</reference>
<name>A0A835LX59_9MAGN</name>
<keyword evidence="3" id="KW-1185">Reference proteome</keyword>
<feature type="region of interest" description="Disordered" evidence="1">
    <location>
        <begin position="121"/>
        <end position="210"/>
    </location>
</feature>
<sequence>MVSNRQRNLDKCIEPLDYSRGSSSQWFDVMKRKRAVHEEIMNLVHPKRSSEQADKHLEVGLSVRGNEGFGSSSCDDDSTGFAKAKSTIIGIRSRQSGSKIKSTKTGIYKWWKERSHHKVSFRGTNSDGGHLEVDRGFSGDRQMRGDNRNYRRGRSEGDRGFSGDCQMRGDNKNYKGGKKHGIPNAHVPSEIRNPDQVRKRRHNKPVKSHT</sequence>
<evidence type="ECO:0000313" key="3">
    <source>
        <dbReference type="Proteomes" id="UP000631114"/>
    </source>
</evidence>
<dbReference type="Proteomes" id="UP000631114">
    <property type="component" value="Unassembled WGS sequence"/>
</dbReference>
<protein>
    <submittedName>
        <fullName evidence="2">Uncharacterized protein</fullName>
    </submittedName>
</protein>
<evidence type="ECO:0000313" key="2">
    <source>
        <dbReference type="EMBL" id="KAF9611558.1"/>
    </source>
</evidence>
<dbReference type="OrthoDB" id="10261375at2759"/>
<proteinExistence type="predicted"/>
<feature type="compositionally biased region" description="Basic residues" evidence="1">
    <location>
        <begin position="198"/>
        <end position="210"/>
    </location>
</feature>
<accession>A0A835LX59</accession>
<gene>
    <name evidence="2" type="ORF">IFM89_033562</name>
</gene>
<organism evidence="2 3">
    <name type="scientific">Coptis chinensis</name>
    <dbReference type="NCBI Taxonomy" id="261450"/>
    <lineage>
        <taxon>Eukaryota</taxon>
        <taxon>Viridiplantae</taxon>
        <taxon>Streptophyta</taxon>
        <taxon>Embryophyta</taxon>
        <taxon>Tracheophyta</taxon>
        <taxon>Spermatophyta</taxon>
        <taxon>Magnoliopsida</taxon>
        <taxon>Ranunculales</taxon>
        <taxon>Ranunculaceae</taxon>
        <taxon>Coptidoideae</taxon>
        <taxon>Coptis</taxon>
    </lineage>
</organism>